<dbReference type="EMBL" id="NAJL01000001">
    <property type="protein sequence ID" value="TKA34107.1"/>
    <property type="molecule type" value="Genomic_DNA"/>
</dbReference>
<dbReference type="CDD" id="cd02846">
    <property type="entry name" value="PAZ_argonaute_like"/>
    <property type="match status" value="1"/>
</dbReference>
<dbReference type="Gene3D" id="2.170.260.10">
    <property type="entry name" value="paz domain"/>
    <property type="match status" value="1"/>
</dbReference>
<dbReference type="PROSITE" id="PS50821">
    <property type="entry name" value="PAZ"/>
    <property type="match status" value="1"/>
</dbReference>
<feature type="chain" id="PRO_5020221415" description="Piwi-domain-containing protein" evidence="2">
    <location>
        <begin position="20"/>
        <end position="1389"/>
    </location>
</feature>
<keyword evidence="6" id="KW-1185">Reference proteome</keyword>
<dbReference type="InterPro" id="IPR014811">
    <property type="entry name" value="ArgoL1"/>
</dbReference>
<dbReference type="InterPro" id="IPR032474">
    <property type="entry name" value="Argonaute_N"/>
</dbReference>
<dbReference type="Pfam" id="PF08699">
    <property type="entry name" value="ArgoL1"/>
    <property type="match status" value="1"/>
</dbReference>
<dbReference type="PANTHER" id="PTHR22891">
    <property type="entry name" value="EUKARYOTIC TRANSLATION INITIATION FACTOR 2C"/>
    <property type="match status" value="1"/>
</dbReference>
<dbReference type="Gene3D" id="3.40.50.2300">
    <property type="match status" value="1"/>
</dbReference>
<dbReference type="InterPro" id="IPR036397">
    <property type="entry name" value="RNaseH_sf"/>
</dbReference>
<dbReference type="InterPro" id="IPR003165">
    <property type="entry name" value="Piwi"/>
</dbReference>
<dbReference type="InterPro" id="IPR036085">
    <property type="entry name" value="PAZ_dom_sf"/>
</dbReference>
<name>A0A4U0UFK6_9PEZI</name>
<comment type="caution">
    <text evidence="5">The sequence shown here is derived from an EMBL/GenBank/DDBJ whole genome shotgun (WGS) entry which is preliminary data.</text>
</comment>
<keyword evidence="2" id="KW-0732">Signal</keyword>
<dbReference type="OrthoDB" id="10252740at2759"/>
<feature type="domain" description="PAZ" evidence="3">
    <location>
        <begin position="716"/>
        <end position="835"/>
    </location>
</feature>
<dbReference type="InterPro" id="IPR012337">
    <property type="entry name" value="RNaseH-like_sf"/>
</dbReference>
<dbReference type="CDD" id="cd04657">
    <property type="entry name" value="Piwi_ago-like"/>
    <property type="match status" value="1"/>
</dbReference>
<organism evidence="5 6">
    <name type="scientific">Salinomyces thailandicus</name>
    <dbReference type="NCBI Taxonomy" id="706561"/>
    <lineage>
        <taxon>Eukaryota</taxon>
        <taxon>Fungi</taxon>
        <taxon>Dikarya</taxon>
        <taxon>Ascomycota</taxon>
        <taxon>Pezizomycotina</taxon>
        <taxon>Dothideomycetes</taxon>
        <taxon>Dothideomycetidae</taxon>
        <taxon>Mycosphaerellales</taxon>
        <taxon>Teratosphaeriaceae</taxon>
        <taxon>Salinomyces</taxon>
    </lineage>
</organism>
<dbReference type="Pfam" id="PF02171">
    <property type="entry name" value="Piwi"/>
    <property type="match status" value="1"/>
</dbReference>
<dbReference type="InterPro" id="IPR045246">
    <property type="entry name" value="Piwi_ago-like"/>
</dbReference>
<accession>A0A4U0UFK6</accession>
<dbReference type="SMART" id="SM00949">
    <property type="entry name" value="PAZ"/>
    <property type="match status" value="1"/>
</dbReference>
<dbReference type="PROSITE" id="PS50822">
    <property type="entry name" value="PIWI"/>
    <property type="match status" value="1"/>
</dbReference>
<dbReference type="GO" id="GO:0003723">
    <property type="term" value="F:RNA binding"/>
    <property type="evidence" value="ECO:0007669"/>
    <property type="project" value="InterPro"/>
</dbReference>
<dbReference type="SMART" id="SM00950">
    <property type="entry name" value="Piwi"/>
    <property type="match status" value="1"/>
</dbReference>
<dbReference type="SMART" id="SM01163">
    <property type="entry name" value="DUF1785"/>
    <property type="match status" value="1"/>
</dbReference>
<reference evidence="5 6" key="1">
    <citation type="submission" date="2017-03" db="EMBL/GenBank/DDBJ databases">
        <title>Genomes of endolithic fungi from Antarctica.</title>
        <authorList>
            <person name="Coleine C."/>
            <person name="Masonjones S."/>
            <person name="Stajich J.E."/>
        </authorList>
    </citation>
    <scope>NUCLEOTIDE SEQUENCE [LARGE SCALE GENOMIC DNA]</scope>
    <source>
        <strain evidence="5 6">CCFEE 6315</strain>
    </source>
</reference>
<dbReference type="Pfam" id="PF02170">
    <property type="entry name" value="PAZ"/>
    <property type="match status" value="1"/>
</dbReference>
<dbReference type="InterPro" id="IPR003100">
    <property type="entry name" value="PAZ_dom"/>
</dbReference>
<gene>
    <name evidence="5" type="ORF">B0A50_00087</name>
</gene>
<evidence type="ECO:0000259" key="3">
    <source>
        <dbReference type="PROSITE" id="PS50821"/>
    </source>
</evidence>
<feature type="domain" description="Piwi" evidence="4">
    <location>
        <begin position="1041"/>
        <end position="1354"/>
    </location>
</feature>
<sequence length="1389" mass="154488">MVLSPTLTLFFQLLGEAVTKTIFAPTGAATNCDLALLQHILNRAVCFARLRPTPLVLSAMVKRFSKNAQKILRETGKDQVTKYMKEQFAPSRDAFDVEFGGDNGTVWGGSHGLGVLNRRFGGDCVYEPRAAELMLMSGQKWVIEIGDYFGKEAISRIMVRSLPLRRSAGRENLRHATGPPLASKKEDAITVEALIGQICIPGKKACHCVATIADRDLIPAPLVIRKPRIPEHRQASTVLKKSDDAEPFPAFDDAFSADLLEPAVHFTFGEVDWATPSGHFSKGDEEEDHLVSPRTLPTASWLAHAVSLRTIETELSSDDAMPACRRNNPVVLQVSHEDEVSIGTEEETLYEDVMEPLLTLHGFPYDLRSAARDTLVQSRTSKRKALKAAIKRGLGLSKRLCLLTNLVDAAVVVAQDVATEEGVAEEAGCLFARALRVVVQAASILPRPDPKITTDEDALVKTTRDRTFPLGVDGAQVPGRRGYGTLGTNIILRANYFTVKTAYELNAPEKAQKTWYRYDCELSPEPSKPKTRRVFDKIFTHPNFNGITWSSDWAKLIVTTEPLPIAAGTAWTEKITIPQDPGNKQPPQEGEAPAFVQQARDRNSVHFKITATGSFNVRQLVNYLQSTSPGAEYTAASEVVQLFNIIMCKQPNIGNNIKNAGSNRFYPYDGHPGAEVHDLGNGLRALRGYYASVRPAVSRLLVNLNVTSGAFYKAVPLMTLIREHNARSLETTEGFIRMLKVKAVYQKENQKKPFMEKVKTIVGFARNPRFGNAVQVKFSYTDSTKPNAKAQMITVFDYFQKHHGITLQHPKEAVLNVATLKDPQYMPQELCNVMPGQPFNRLLAGEQTSEMLKFAARYPNLNAMSIAGTAQNPGNGMRLFRLRDPSGAVDPQNPGAVDPQNLSVKPFGFQVGVDMITVPGRILTYLSIKYGTTTCNPRNGSWNSAKVKFVTPGRIDKWSVLLINHGGNRGRALNPQPVDGLRPDALIGELEKFLIAYGLRMGQRQPTRSIMLDPLIPENRATNNRTLENIFAKAAENGIYFLFIVIPDYDAWMYSRIKFFGDVKYGVHTVNSVGSKLQKPNGQGMYMGNLALKFNIKAGGVNHVIEKTMAKPLDEKTMLMGIDVTHPSPGSKDGAPSISCVVASINEKLTQWPGSIRTQTGRQEMVDGLEEMVIERLSLWQKHHKTELPTKIVLYRDGVSEGQYDQVLLRELPSFHKAFTRKYGDQKKWPPMAIIIVGKRHHTRFYPTARDQADYNSKTDKGSWNPQPGTIVDRHISNRIIGEFYLQAHQGLQGTARPAHYVIIKDDIKFEADDLQRFTHNMCYLFNRATKAVSICPPAYYADLLCERGRAYLHSTLNENHGADSSVYDASEDWTGGVHPRLAESTWYI</sequence>
<evidence type="ECO:0000256" key="2">
    <source>
        <dbReference type="SAM" id="SignalP"/>
    </source>
</evidence>
<dbReference type="Proteomes" id="UP000308549">
    <property type="component" value="Unassembled WGS sequence"/>
</dbReference>
<dbReference type="SUPFAM" id="SSF101690">
    <property type="entry name" value="PAZ domain"/>
    <property type="match status" value="1"/>
</dbReference>
<feature type="signal peptide" evidence="2">
    <location>
        <begin position="1"/>
        <end position="19"/>
    </location>
</feature>
<evidence type="ECO:0000313" key="6">
    <source>
        <dbReference type="Proteomes" id="UP000308549"/>
    </source>
</evidence>
<evidence type="ECO:0000259" key="4">
    <source>
        <dbReference type="PROSITE" id="PS50822"/>
    </source>
</evidence>
<proteinExistence type="inferred from homology"/>
<evidence type="ECO:0000256" key="1">
    <source>
        <dbReference type="RuleBase" id="RU361178"/>
    </source>
</evidence>
<protein>
    <recommendedName>
        <fullName evidence="7">Piwi-domain-containing protein</fullName>
    </recommendedName>
</protein>
<dbReference type="SUPFAM" id="SSF53098">
    <property type="entry name" value="Ribonuclease H-like"/>
    <property type="match status" value="1"/>
</dbReference>
<evidence type="ECO:0000313" key="5">
    <source>
        <dbReference type="EMBL" id="TKA34107.1"/>
    </source>
</evidence>
<comment type="similarity">
    <text evidence="1">Belongs to the argonaute family.</text>
</comment>
<dbReference type="Gene3D" id="3.30.420.10">
    <property type="entry name" value="Ribonuclease H-like superfamily/Ribonuclease H"/>
    <property type="match status" value="1"/>
</dbReference>
<dbReference type="Pfam" id="PF16486">
    <property type="entry name" value="ArgoN"/>
    <property type="match status" value="1"/>
</dbReference>
<evidence type="ECO:0008006" key="7">
    <source>
        <dbReference type="Google" id="ProtNLM"/>
    </source>
</evidence>